<dbReference type="PANTHER" id="PTHR33692:SF1">
    <property type="entry name" value="RIBOSOME MATURATION FACTOR RIMM"/>
    <property type="match status" value="1"/>
</dbReference>
<dbReference type="Gene3D" id="2.30.30.240">
    <property type="entry name" value="PRC-barrel domain"/>
    <property type="match status" value="1"/>
</dbReference>
<dbReference type="NCBIfam" id="TIGR02273">
    <property type="entry name" value="16S_RimM"/>
    <property type="match status" value="1"/>
</dbReference>
<organism evidence="8 9">
    <name type="scientific">Acidiphilium rubrum</name>
    <dbReference type="NCBI Taxonomy" id="526"/>
    <lineage>
        <taxon>Bacteria</taxon>
        <taxon>Pseudomonadati</taxon>
        <taxon>Pseudomonadota</taxon>
        <taxon>Alphaproteobacteria</taxon>
        <taxon>Acetobacterales</taxon>
        <taxon>Acidocellaceae</taxon>
        <taxon>Acidiphilium</taxon>
    </lineage>
</organism>
<keyword evidence="1 5" id="KW-0963">Cytoplasm</keyword>
<evidence type="ECO:0000256" key="3">
    <source>
        <dbReference type="ARBA" id="ARBA00022552"/>
    </source>
</evidence>
<dbReference type="OrthoDB" id="9788191at2"/>
<dbReference type="InterPro" id="IPR036976">
    <property type="entry name" value="RimM_N_sf"/>
</dbReference>
<dbReference type="Pfam" id="PF01782">
    <property type="entry name" value="RimM"/>
    <property type="match status" value="1"/>
</dbReference>
<name>A0A8G2CIU3_ACIRU</name>
<sequence length="172" mass="18339">MDRALILMGVIGKPHGVRGAVHVHAYTENPASLADFALRDQRGRTIDLAWITEGVARITLHEPTGKHIVADRDAAAKLVNLQLFVERSALPPADDDEFYLADLIGLAAIGADGTTHGTITAVHDYGAGASLELDDGSLLPFTRAVVPEIDLAAKRAIVVPPIEIPGEIEVRE</sequence>
<dbReference type="SUPFAM" id="SSF50346">
    <property type="entry name" value="PRC-barrel domain"/>
    <property type="match status" value="1"/>
</dbReference>
<dbReference type="Gene3D" id="2.40.30.60">
    <property type="entry name" value="RimM"/>
    <property type="match status" value="1"/>
</dbReference>
<dbReference type="EMBL" id="FTNE01000004">
    <property type="protein sequence ID" value="SIQ37342.1"/>
    <property type="molecule type" value="Genomic_DNA"/>
</dbReference>
<feature type="domain" description="RimM N-terminal" evidence="6">
    <location>
        <begin position="8"/>
        <end position="88"/>
    </location>
</feature>
<dbReference type="Proteomes" id="UP000186308">
    <property type="component" value="Unassembled WGS sequence"/>
</dbReference>
<comment type="subcellular location">
    <subcellularLocation>
        <location evidence="5">Cytoplasm</location>
    </subcellularLocation>
</comment>
<feature type="domain" description="Ribosome maturation factor RimM PRC barrel" evidence="7">
    <location>
        <begin position="102"/>
        <end position="162"/>
    </location>
</feature>
<reference evidence="8 9" key="1">
    <citation type="submission" date="2017-01" db="EMBL/GenBank/DDBJ databases">
        <authorList>
            <person name="Varghese N."/>
            <person name="Submissions S."/>
        </authorList>
    </citation>
    <scope>NUCLEOTIDE SEQUENCE [LARGE SCALE GENOMIC DNA]</scope>
    <source>
        <strain evidence="8 9">ATCC 35905</strain>
    </source>
</reference>
<dbReference type="AlphaFoldDB" id="A0A8G2CIU3"/>
<dbReference type="GO" id="GO:0042274">
    <property type="term" value="P:ribosomal small subunit biogenesis"/>
    <property type="evidence" value="ECO:0007669"/>
    <property type="project" value="UniProtKB-UniRule"/>
</dbReference>
<evidence type="ECO:0000256" key="4">
    <source>
        <dbReference type="ARBA" id="ARBA00023186"/>
    </source>
</evidence>
<dbReference type="InterPro" id="IPR011961">
    <property type="entry name" value="RimM"/>
</dbReference>
<gene>
    <name evidence="5" type="primary">rimM</name>
    <name evidence="8" type="ORF">SAMN05421828_10425</name>
</gene>
<dbReference type="InterPro" id="IPR056792">
    <property type="entry name" value="PRC_RimM"/>
</dbReference>
<evidence type="ECO:0000259" key="7">
    <source>
        <dbReference type="Pfam" id="PF24986"/>
    </source>
</evidence>
<evidence type="ECO:0000313" key="8">
    <source>
        <dbReference type="EMBL" id="SIQ37342.1"/>
    </source>
</evidence>
<dbReference type="SUPFAM" id="SSF50447">
    <property type="entry name" value="Translation proteins"/>
    <property type="match status" value="1"/>
</dbReference>
<keyword evidence="4 5" id="KW-0143">Chaperone</keyword>
<keyword evidence="9" id="KW-1185">Reference proteome</keyword>
<dbReference type="HAMAP" id="MF_00014">
    <property type="entry name" value="Ribosome_mat_RimM"/>
    <property type="match status" value="1"/>
</dbReference>
<evidence type="ECO:0000256" key="5">
    <source>
        <dbReference type="HAMAP-Rule" id="MF_00014"/>
    </source>
</evidence>
<dbReference type="RefSeq" id="WP_029310421.1">
    <property type="nucleotide sequence ID" value="NZ_FTNE01000004.1"/>
</dbReference>
<dbReference type="GO" id="GO:0043022">
    <property type="term" value="F:ribosome binding"/>
    <property type="evidence" value="ECO:0007669"/>
    <property type="project" value="InterPro"/>
</dbReference>
<dbReference type="InterPro" id="IPR011033">
    <property type="entry name" value="PRC_barrel-like_sf"/>
</dbReference>
<keyword evidence="2 5" id="KW-0690">Ribosome biogenesis</keyword>
<dbReference type="GO" id="GO:0005840">
    <property type="term" value="C:ribosome"/>
    <property type="evidence" value="ECO:0007669"/>
    <property type="project" value="InterPro"/>
</dbReference>
<comment type="function">
    <text evidence="5">An accessory protein needed during the final step in the assembly of 30S ribosomal subunit, possibly for assembly of the head region. Essential for efficient processing of 16S rRNA. May be needed both before and after RbfA during the maturation of 16S rRNA. It has affinity for free ribosomal 30S subunits but not for 70S ribosomes.</text>
</comment>
<comment type="caution">
    <text evidence="8">The sequence shown here is derived from an EMBL/GenBank/DDBJ whole genome shotgun (WGS) entry which is preliminary data.</text>
</comment>
<keyword evidence="3 5" id="KW-0698">rRNA processing</keyword>
<evidence type="ECO:0000313" key="9">
    <source>
        <dbReference type="Proteomes" id="UP000186308"/>
    </source>
</evidence>
<dbReference type="InterPro" id="IPR002676">
    <property type="entry name" value="RimM_N"/>
</dbReference>
<comment type="similarity">
    <text evidence="5">Belongs to the RimM family.</text>
</comment>
<proteinExistence type="inferred from homology"/>
<dbReference type="GO" id="GO:0006364">
    <property type="term" value="P:rRNA processing"/>
    <property type="evidence" value="ECO:0007669"/>
    <property type="project" value="UniProtKB-UniRule"/>
</dbReference>
<dbReference type="PANTHER" id="PTHR33692">
    <property type="entry name" value="RIBOSOME MATURATION FACTOR RIMM"/>
    <property type="match status" value="1"/>
</dbReference>
<evidence type="ECO:0000259" key="6">
    <source>
        <dbReference type="Pfam" id="PF01782"/>
    </source>
</evidence>
<dbReference type="GO" id="GO:0005737">
    <property type="term" value="C:cytoplasm"/>
    <property type="evidence" value="ECO:0007669"/>
    <property type="project" value="UniProtKB-SubCell"/>
</dbReference>
<dbReference type="InterPro" id="IPR009000">
    <property type="entry name" value="Transl_B-barrel_sf"/>
</dbReference>
<accession>A0A8G2CIU3</accession>
<comment type="subunit">
    <text evidence="5">Binds ribosomal protein uS19.</text>
</comment>
<dbReference type="Pfam" id="PF24986">
    <property type="entry name" value="PRC_RimM"/>
    <property type="match status" value="1"/>
</dbReference>
<comment type="domain">
    <text evidence="5">The PRC barrel domain binds ribosomal protein uS19.</text>
</comment>
<protein>
    <recommendedName>
        <fullName evidence="5">Ribosome maturation factor RimM</fullName>
    </recommendedName>
</protein>
<evidence type="ECO:0000256" key="2">
    <source>
        <dbReference type="ARBA" id="ARBA00022517"/>
    </source>
</evidence>
<evidence type="ECO:0000256" key="1">
    <source>
        <dbReference type="ARBA" id="ARBA00022490"/>
    </source>
</evidence>